<evidence type="ECO:0000313" key="1">
    <source>
        <dbReference type="EMBL" id="VTT79716.1"/>
    </source>
</evidence>
<sequence>MRCCGLHLVVIRLSPVDRAHDWPCKAEPRVGWWCQLSKLRPHLAATAVIMRAEDVVDDGALCVAGGESNYVIAVIDGEDSFVSVAPGADLCCYQAIVKEEFAATIFDPIVYFGLEVLKTLDGPAFITADLCCCCAVMKEQFGQSIYRMNCEHLSPKCRVECMKHCEEVAGIGRAFC</sequence>
<dbReference type="Proteomes" id="UP000760494">
    <property type="component" value="Unassembled WGS sequence"/>
</dbReference>
<dbReference type="AlphaFoldDB" id="A0A9Q9RUP6"/>
<protein>
    <submittedName>
        <fullName evidence="1">Uncharacterized protein</fullName>
    </submittedName>
</protein>
<reference evidence="1" key="1">
    <citation type="submission" date="2019-05" db="EMBL/GenBank/DDBJ databases">
        <authorList>
            <person name="Piombo E."/>
        </authorList>
    </citation>
    <scope>NUCLEOTIDE SEQUENCE</scope>
    <source>
        <strain evidence="1">C2S</strain>
    </source>
</reference>
<comment type="caution">
    <text evidence="1">The sequence shown here is derived from an EMBL/GenBank/DDBJ whole genome shotgun (WGS) entry which is preliminary data.</text>
</comment>
<dbReference type="EMBL" id="CABFJX010000398">
    <property type="protein sequence ID" value="VTT79716.1"/>
    <property type="molecule type" value="Genomic_DNA"/>
</dbReference>
<gene>
    <name evidence="1" type="ORF">C2S_11433</name>
</gene>
<proteinExistence type="predicted"/>
<organism evidence="1 2">
    <name type="scientific">Fusarium fujikuroi</name>
    <name type="common">Bakanae and foot rot disease fungus</name>
    <name type="synonym">Gibberella fujikuroi</name>
    <dbReference type="NCBI Taxonomy" id="5127"/>
    <lineage>
        <taxon>Eukaryota</taxon>
        <taxon>Fungi</taxon>
        <taxon>Dikarya</taxon>
        <taxon>Ascomycota</taxon>
        <taxon>Pezizomycotina</taxon>
        <taxon>Sordariomycetes</taxon>
        <taxon>Hypocreomycetidae</taxon>
        <taxon>Hypocreales</taxon>
        <taxon>Nectriaceae</taxon>
        <taxon>Fusarium</taxon>
        <taxon>Fusarium fujikuroi species complex</taxon>
    </lineage>
</organism>
<accession>A0A9Q9RUP6</accession>
<evidence type="ECO:0000313" key="2">
    <source>
        <dbReference type="Proteomes" id="UP000760494"/>
    </source>
</evidence>
<name>A0A9Q9RUP6_FUSFU</name>